<dbReference type="Pfam" id="PF09759">
    <property type="entry name" value="Atx10homo_assoc"/>
    <property type="match status" value="1"/>
</dbReference>
<comment type="function">
    <text evidence="4">May play a role in the regulation of cytokinesis.</text>
</comment>
<protein>
    <recommendedName>
        <fullName evidence="5">Ataxin-10 homolog</fullName>
    </recommendedName>
    <alternativeName>
        <fullName evidence="6">Copper transport protein 86</fullName>
    </alternativeName>
</protein>
<comment type="similarity">
    <text evidence="1">Belongs to the ataxin-10 family.</text>
</comment>
<dbReference type="Proteomes" id="UP000076738">
    <property type="component" value="Unassembled WGS sequence"/>
</dbReference>
<dbReference type="InterPro" id="IPR011989">
    <property type="entry name" value="ARM-like"/>
</dbReference>
<accession>A0A167SFE8</accession>
<dbReference type="InterPro" id="IPR019156">
    <property type="entry name" value="Ataxin-10_domain"/>
</dbReference>
<evidence type="ECO:0000256" key="1">
    <source>
        <dbReference type="ARBA" id="ARBA00008384"/>
    </source>
</evidence>
<proteinExistence type="inferred from homology"/>
<evidence type="ECO:0000256" key="3">
    <source>
        <dbReference type="ARBA" id="ARBA00023306"/>
    </source>
</evidence>
<evidence type="ECO:0000259" key="7">
    <source>
        <dbReference type="Pfam" id="PF09759"/>
    </source>
</evidence>
<dbReference type="Gene3D" id="1.25.10.10">
    <property type="entry name" value="Leucine-rich Repeat Variant"/>
    <property type="match status" value="1"/>
</dbReference>
<keyword evidence="2" id="KW-0132">Cell division</keyword>
<keyword evidence="9" id="KW-1185">Reference proteome</keyword>
<feature type="domain" description="Ataxin-10" evidence="7">
    <location>
        <begin position="389"/>
        <end position="464"/>
    </location>
</feature>
<dbReference type="GO" id="GO:0051301">
    <property type="term" value="P:cell division"/>
    <property type="evidence" value="ECO:0007669"/>
    <property type="project" value="UniProtKB-KW"/>
</dbReference>
<dbReference type="GO" id="GO:0005829">
    <property type="term" value="C:cytosol"/>
    <property type="evidence" value="ECO:0007669"/>
    <property type="project" value="TreeGrafter"/>
</dbReference>
<dbReference type="OrthoDB" id="379794at2759"/>
<gene>
    <name evidence="8" type="ORF">CALVIDRAFT_559655</name>
</gene>
<dbReference type="EMBL" id="KV417266">
    <property type="protein sequence ID" value="KZP01867.1"/>
    <property type="molecule type" value="Genomic_DNA"/>
</dbReference>
<organism evidence="8 9">
    <name type="scientific">Calocera viscosa (strain TUFC12733)</name>
    <dbReference type="NCBI Taxonomy" id="1330018"/>
    <lineage>
        <taxon>Eukaryota</taxon>
        <taxon>Fungi</taxon>
        <taxon>Dikarya</taxon>
        <taxon>Basidiomycota</taxon>
        <taxon>Agaricomycotina</taxon>
        <taxon>Dacrymycetes</taxon>
        <taxon>Dacrymycetales</taxon>
        <taxon>Dacrymycetaceae</taxon>
        <taxon>Calocera</taxon>
    </lineage>
</organism>
<evidence type="ECO:0000313" key="8">
    <source>
        <dbReference type="EMBL" id="KZP01867.1"/>
    </source>
</evidence>
<dbReference type="PANTHER" id="PTHR13255">
    <property type="entry name" value="ATAXIN-10"/>
    <property type="match status" value="1"/>
</dbReference>
<keyword evidence="3" id="KW-0131">Cell cycle</keyword>
<evidence type="ECO:0000256" key="4">
    <source>
        <dbReference type="ARBA" id="ARBA00044746"/>
    </source>
</evidence>
<evidence type="ECO:0000256" key="6">
    <source>
        <dbReference type="ARBA" id="ARBA00044805"/>
    </source>
</evidence>
<dbReference type="PANTHER" id="PTHR13255:SF0">
    <property type="entry name" value="ATAXIN-10"/>
    <property type="match status" value="1"/>
</dbReference>
<evidence type="ECO:0000313" key="9">
    <source>
        <dbReference type="Proteomes" id="UP000076738"/>
    </source>
</evidence>
<dbReference type="InterPro" id="IPR016024">
    <property type="entry name" value="ARM-type_fold"/>
</dbReference>
<evidence type="ECO:0000256" key="2">
    <source>
        <dbReference type="ARBA" id="ARBA00022618"/>
    </source>
</evidence>
<reference evidence="8 9" key="1">
    <citation type="journal article" date="2016" name="Mol. Biol. Evol.">
        <title>Comparative Genomics of Early-Diverging Mushroom-Forming Fungi Provides Insights into the Origins of Lignocellulose Decay Capabilities.</title>
        <authorList>
            <person name="Nagy L.G."/>
            <person name="Riley R."/>
            <person name="Tritt A."/>
            <person name="Adam C."/>
            <person name="Daum C."/>
            <person name="Floudas D."/>
            <person name="Sun H."/>
            <person name="Yadav J.S."/>
            <person name="Pangilinan J."/>
            <person name="Larsson K.H."/>
            <person name="Matsuura K."/>
            <person name="Barry K."/>
            <person name="Labutti K."/>
            <person name="Kuo R."/>
            <person name="Ohm R.A."/>
            <person name="Bhattacharya S.S."/>
            <person name="Shirouzu T."/>
            <person name="Yoshinaga Y."/>
            <person name="Martin F.M."/>
            <person name="Grigoriev I.V."/>
            <person name="Hibbett D.S."/>
        </authorList>
    </citation>
    <scope>NUCLEOTIDE SEQUENCE [LARGE SCALE GENOMIC DNA]</scope>
    <source>
        <strain evidence="8 9">TUFC12733</strain>
    </source>
</reference>
<name>A0A167SFE8_CALVF</name>
<sequence>MSSGFPFGLDTGDNDASKENRIATGDALLAFARNLAVSAGERSALAAQPAFWIGLHRNWELLATNFQPGEDDGYADYLLGLARVTRNAVAGVPTNQEHAFVAEPHVRRVLQQLTAGVWLEEETYFPHVQGLAQLLSNVITANDALAQRLWETYAALPGESSPIIRLLYSRDTKTIIPTFVLVLNCTVESVKRAQLLPQSRTLLPLLDWINRVTESEEEGDEEKVFQLGYAVFSNAFNLNLFDDLFASLSIPSQPLPPAQLTLLKLYDSYLHAPSRSSTDTPSVYSLLPSLLSLSAHIRHLRDHQQPEINVGQGIVLVLDIINETILEEDNRKQRDLRVVLERSRDHDGLGVPESLIGLLRHLTSHTPAISPLDTASDSSAPDALSYVNRSIVRLISTIAHGSRDVQDRVGTAGGLEAILSLTTGDGRNPYLREHALFAVRNLLAGNVENQKRVEGLELQGTEDASGGITGLKLKTADHGPVNGQ</sequence>
<dbReference type="InterPro" id="IPR051374">
    <property type="entry name" value="Ataxin-10/CTR86_families"/>
</dbReference>
<dbReference type="SUPFAM" id="SSF48371">
    <property type="entry name" value="ARM repeat"/>
    <property type="match status" value="1"/>
</dbReference>
<dbReference type="AlphaFoldDB" id="A0A167SFE8"/>
<evidence type="ECO:0000256" key="5">
    <source>
        <dbReference type="ARBA" id="ARBA00044801"/>
    </source>
</evidence>